<keyword evidence="10" id="KW-0630">Potassium</keyword>
<evidence type="ECO:0000259" key="20">
    <source>
        <dbReference type="PROSITE" id="PS50893"/>
    </source>
</evidence>
<evidence type="ECO:0000256" key="7">
    <source>
        <dbReference type="ARBA" id="ARBA00022792"/>
    </source>
</evidence>
<evidence type="ECO:0000256" key="2">
    <source>
        <dbReference type="ARBA" id="ARBA00007577"/>
    </source>
</evidence>
<evidence type="ECO:0000256" key="15">
    <source>
        <dbReference type="ARBA" id="ARBA00040439"/>
    </source>
</evidence>
<dbReference type="GO" id="GO:0016887">
    <property type="term" value="F:ATP hydrolysis activity"/>
    <property type="evidence" value="ECO:0007669"/>
    <property type="project" value="InterPro"/>
</dbReference>
<dbReference type="InterPro" id="IPR003593">
    <property type="entry name" value="AAA+_ATPase"/>
</dbReference>
<dbReference type="InterPro" id="IPR036640">
    <property type="entry name" value="ABC1_TM_sf"/>
</dbReference>
<dbReference type="SUPFAM" id="SSF52540">
    <property type="entry name" value="P-loop containing nucleoside triphosphate hydrolases"/>
    <property type="match status" value="1"/>
</dbReference>
<keyword evidence="6" id="KW-0547">Nucleotide-binding</keyword>
<evidence type="ECO:0000256" key="10">
    <source>
        <dbReference type="ARBA" id="ARBA00022958"/>
    </source>
</evidence>
<dbReference type="Pfam" id="PF00664">
    <property type="entry name" value="ABC_membrane"/>
    <property type="match status" value="1"/>
</dbReference>
<evidence type="ECO:0000256" key="13">
    <source>
        <dbReference type="ARBA" id="ARBA00023128"/>
    </source>
</evidence>
<dbReference type="PROSITE" id="PS50929">
    <property type="entry name" value="ABC_TM1F"/>
    <property type="match status" value="1"/>
</dbReference>
<dbReference type="GO" id="GO:0006813">
    <property type="term" value="P:potassium ion transport"/>
    <property type="evidence" value="ECO:0007669"/>
    <property type="project" value="UniProtKB-KW"/>
</dbReference>
<dbReference type="InterPro" id="IPR011527">
    <property type="entry name" value="ABC1_TM_dom"/>
</dbReference>
<evidence type="ECO:0000256" key="18">
    <source>
        <dbReference type="SAM" id="MobiDB-lite"/>
    </source>
</evidence>
<dbReference type="PANTHER" id="PTHR43394:SF17">
    <property type="entry name" value="MITOCHONDRIAL POTASSIUM CHANNEL ATP-BINDING SUBUNIT"/>
    <property type="match status" value="1"/>
</dbReference>
<dbReference type="Gene3D" id="3.40.50.300">
    <property type="entry name" value="P-loop containing nucleotide triphosphate hydrolases"/>
    <property type="match status" value="1"/>
</dbReference>
<keyword evidence="23" id="KW-1185">Reference proteome</keyword>
<sequence length="892" mass="101512">MLSKHALSVQNGSLGILKNIIGNAIQPNSNPHHVLLKELSTNSINFDKKINILNNKKQYIQLNRTFKKELFSNNCIFKRKFNSYPNSNLLKKEFNISFESKFNSYLNIINNNNCNNSYNSKQKSSFTLKTGFNKECINNEKLFKSLNKNIKKIQNSHNISSNNDINKFHKYPKQTKNKTKNYRDFYKRFSSKNNNPGNQKRKFFKTRNRNKSNRRSPKQIIINLLIIPVSGTLTIKLYSLLEQRFRENNITTCSTIYCEAHRRNKGRGKNLFIALEEKKLNEEVEKKENEKEIQNNKKLLKFLFSIIKKDFLLVFFVFTVTLSAAGINVLTPIITGDLINVVQDVLKRQERFYSIDFSEFTAPTLKLLTLYITQGILTFVDITLVAKLGENIASRLKLKLFNSYLLQEISFFDANKYNDIITRLTNDINSFKSTFKQVLTQGLKCTTQVIISGIYLISISPSLTLTICSTMPIIYFSMNLYGIYLRKLSRKAHILEDITNFIASEAISNIRTVRSFAAEPTEMKLYQSSLNKTSDANTKLGFHIGIFQGTTNASIGSLVLMILYFGGKQVVQGVINPGQLMTYMVAMQNTQKALSHIGVLFGQSIKAFGSLGRVYEYITESEEQSNKAKIVVNEIEDKIEFKNVNFAYPTRPESKILNNFSLKIPVGKVLAICGTSGSGKSTIGQLIEKFYEIEDGDILVDGISIKNIDSRSLRKNIGYINQEPILFHTTILENIRYGNPNATLEEVKEAARQANASNFVESFPKGYDTIVGDRGVALSGGQKQRIAIARAILKNPSILILDEATSALDSHSERIVQEALNRLMKGRTVIVIAHRLSTIKNADNIIVMKPYSLLDGDRINIIESGTHRSLMRKKGEYYKFYKDLSRRDKKND</sequence>
<dbReference type="GO" id="GO:0090374">
    <property type="term" value="P:oligopeptide export from mitochondrion"/>
    <property type="evidence" value="ECO:0007669"/>
    <property type="project" value="TreeGrafter"/>
</dbReference>
<keyword evidence="7" id="KW-0999">Mitochondrion inner membrane</keyword>
<accession>A0A1Y1XNG6</accession>
<dbReference type="GO" id="GO:0005524">
    <property type="term" value="F:ATP binding"/>
    <property type="evidence" value="ECO:0007669"/>
    <property type="project" value="UniProtKB-KW"/>
</dbReference>
<feature type="transmembrane region" description="Helical" evidence="19">
    <location>
        <begin position="220"/>
        <end position="241"/>
    </location>
</feature>
<feature type="region of interest" description="Disordered" evidence="18">
    <location>
        <begin position="188"/>
        <end position="215"/>
    </location>
</feature>
<keyword evidence="14 19" id="KW-0472">Membrane</keyword>
<reference evidence="22 23" key="2">
    <citation type="submission" date="2016-08" db="EMBL/GenBank/DDBJ databases">
        <title>Pervasive Adenine N6-methylation of Active Genes in Fungi.</title>
        <authorList>
            <consortium name="DOE Joint Genome Institute"/>
            <person name="Mondo S.J."/>
            <person name="Dannebaum R.O."/>
            <person name="Kuo R.C."/>
            <person name="Labutti K."/>
            <person name="Haridas S."/>
            <person name="Kuo A."/>
            <person name="Salamov A."/>
            <person name="Ahrendt S.R."/>
            <person name="Lipzen A."/>
            <person name="Sullivan W."/>
            <person name="Andreopoulos W.B."/>
            <person name="Clum A."/>
            <person name="Lindquist E."/>
            <person name="Daum C."/>
            <person name="Ramamoorthy G.K."/>
            <person name="Gryganskyi A."/>
            <person name="Culley D."/>
            <person name="Magnuson J.K."/>
            <person name="James T.Y."/>
            <person name="O'Malley M.A."/>
            <person name="Stajich J.E."/>
            <person name="Spatafora J.W."/>
            <person name="Visel A."/>
            <person name="Grigoriev I.V."/>
        </authorList>
    </citation>
    <scope>NUCLEOTIDE SEQUENCE [LARGE SCALE GENOMIC DNA]</scope>
    <source>
        <strain evidence="22 23">S4</strain>
    </source>
</reference>
<dbReference type="GO" id="GO:0005743">
    <property type="term" value="C:mitochondrial inner membrane"/>
    <property type="evidence" value="ECO:0007669"/>
    <property type="project" value="UniProtKB-SubCell"/>
</dbReference>
<dbReference type="Proteomes" id="UP000193944">
    <property type="component" value="Unassembled WGS sequence"/>
</dbReference>
<keyword evidence="3" id="KW-0813">Transport</keyword>
<evidence type="ECO:0000256" key="19">
    <source>
        <dbReference type="SAM" id="Phobius"/>
    </source>
</evidence>
<evidence type="ECO:0000256" key="14">
    <source>
        <dbReference type="ARBA" id="ARBA00023136"/>
    </source>
</evidence>
<dbReference type="InterPro" id="IPR027417">
    <property type="entry name" value="P-loop_NTPase"/>
</dbReference>
<dbReference type="OrthoDB" id="6500128at2759"/>
<dbReference type="SUPFAM" id="SSF90123">
    <property type="entry name" value="ABC transporter transmembrane region"/>
    <property type="match status" value="1"/>
</dbReference>
<dbReference type="SMART" id="SM00382">
    <property type="entry name" value="AAA"/>
    <property type="match status" value="1"/>
</dbReference>
<dbReference type="InterPro" id="IPR039421">
    <property type="entry name" value="Type_1_exporter"/>
</dbReference>
<feature type="domain" description="ABC transmembrane type-1" evidence="21">
    <location>
        <begin position="315"/>
        <end position="606"/>
    </location>
</feature>
<evidence type="ECO:0000256" key="12">
    <source>
        <dbReference type="ARBA" id="ARBA00023065"/>
    </source>
</evidence>
<dbReference type="AlphaFoldDB" id="A0A1Y1XNG6"/>
<reference evidence="22 23" key="1">
    <citation type="submission" date="2016-08" db="EMBL/GenBank/DDBJ databases">
        <title>A Parts List for Fungal Cellulosomes Revealed by Comparative Genomics.</title>
        <authorList>
            <consortium name="DOE Joint Genome Institute"/>
            <person name="Haitjema C.H."/>
            <person name="Gilmore S.P."/>
            <person name="Henske J.K."/>
            <person name="Solomon K.V."/>
            <person name="De Groot R."/>
            <person name="Kuo A."/>
            <person name="Mondo S.J."/>
            <person name="Salamov A.A."/>
            <person name="Labutti K."/>
            <person name="Zhao Z."/>
            <person name="Chiniquy J."/>
            <person name="Barry K."/>
            <person name="Brewer H.M."/>
            <person name="Purvine S.O."/>
            <person name="Wright A.T."/>
            <person name="Boxma B."/>
            <person name="Van Alen T."/>
            <person name="Hackstein J.H."/>
            <person name="Baker S.E."/>
            <person name="Grigoriev I.V."/>
            <person name="O'Malley M.A."/>
        </authorList>
    </citation>
    <scope>NUCLEOTIDE SEQUENCE [LARGE SCALE GENOMIC DNA]</scope>
    <source>
        <strain evidence="22 23">S4</strain>
    </source>
</reference>
<dbReference type="EMBL" id="MCFG01000013">
    <property type="protein sequence ID" value="ORX87046.1"/>
    <property type="molecule type" value="Genomic_DNA"/>
</dbReference>
<feature type="transmembrane region" description="Helical" evidence="19">
    <location>
        <begin position="368"/>
        <end position="389"/>
    </location>
</feature>
<evidence type="ECO:0000256" key="1">
    <source>
        <dbReference type="ARBA" id="ARBA00004448"/>
    </source>
</evidence>
<dbReference type="PROSITE" id="PS00211">
    <property type="entry name" value="ABC_TRANSPORTER_1"/>
    <property type="match status" value="1"/>
</dbReference>
<feature type="transmembrane region" description="Helical" evidence="19">
    <location>
        <begin position="311"/>
        <end position="334"/>
    </location>
</feature>
<dbReference type="PROSITE" id="PS50893">
    <property type="entry name" value="ABC_TRANSPORTER_2"/>
    <property type="match status" value="1"/>
</dbReference>
<keyword evidence="13" id="KW-0496">Mitochondrion</keyword>
<keyword evidence="4" id="KW-0633">Potassium transport</keyword>
<evidence type="ECO:0000256" key="4">
    <source>
        <dbReference type="ARBA" id="ARBA00022538"/>
    </source>
</evidence>
<keyword evidence="5 19" id="KW-0812">Transmembrane</keyword>
<proteinExistence type="inferred from homology"/>
<dbReference type="Gene3D" id="1.20.1560.10">
    <property type="entry name" value="ABC transporter type 1, transmembrane domain"/>
    <property type="match status" value="1"/>
</dbReference>
<dbReference type="CDD" id="cd03249">
    <property type="entry name" value="ABC_MTABC3_MDL1_MDL2"/>
    <property type="match status" value="1"/>
</dbReference>
<dbReference type="GO" id="GO:0015421">
    <property type="term" value="F:ABC-type oligopeptide transporter activity"/>
    <property type="evidence" value="ECO:0007669"/>
    <property type="project" value="TreeGrafter"/>
</dbReference>
<evidence type="ECO:0000259" key="21">
    <source>
        <dbReference type="PROSITE" id="PS50929"/>
    </source>
</evidence>
<dbReference type="InterPro" id="IPR017871">
    <property type="entry name" value="ABC_transporter-like_CS"/>
</dbReference>
<dbReference type="InterPro" id="IPR003439">
    <property type="entry name" value="ABC_transporter-like_ATP-bd"/>
</dbReference>
<dbReference type="STRING" id="1754192.A0A1Y1XNG6"/>
<keyword evidence="8" id="KW-0067">ATP-binding</keyword>
<comment type="caution">
    <text evidence="22">The sequence shown here is derived from an EMBL/GenBank/DDBJ whole genome shotgun (WGS) entry which is preliminary data.</text>
</comment>
<protein>
    <recommendedName>
        <fullName evidence="15">Mitochondrial potassium channel ATP-binding subunit</fullName>
    </recommendedName>
    <alternativeName>
        <fullName evidence="17">ATP-binding cassette sub-family B member 8, mitochondrial</fullName>
    </alternativeName>
    <alternativeName>
        <fullName evidence="16">Mitochondrial sulfonylurea-receptor</fullName>
    </alternativeName>
</protein>
<keyword evidence="11 19" id="KW-1133">Transmembrane helix</keyword>
<organism evidence="22 23">
    <name type="scientific">Anaeromyces robustus</name>
    <dbReference type="NCBI Taxonomy" id="1754192"/>
    <lineage>
        <taxon>Eukaryota</taxon>
        <taxon>Fungi</taxon>
        <taxon>Fungi incertae sedis</taxon>
        <taxon>Chytridiomycota</taxon>
        <taxon>Chytridiomycota incertae sedis</taxon>
        <taxon>Neocallimastigomycetes</taxon>
        <taxon>Neocallimastigales</taxon>
        <taxon>Neocallimastigaceae</taxon>
        <taxon>Anaeromyces</taxon>
    </lineage>
</organism>
<evidence type="ECO:0000313" key="22">
    <source>
        <dbReference type="EMBL" id="ORX87046.1"/>
    </source>
</evidence>
<feature type="domain" description="ABC transporter" evidence="20">
    <location>
        <begin position="639"/>
        <end position="875"/>
    </location>
</feature>
<dbReference type="Pfam" id="PF00005">
    <property type="entry name" value="ABC_tran"/>
    <property type="match status" value="1"/>
</dbReference>
<keyword evidence="12" id="KW-0406">Ion transport</keyword>
<dbReference type="CDD" id="cd18574">
    <property type="entry name" value="ABC_6TM_ABCB8_like"/>
    <property type="match status" value="1"/>
</dbReference>
<evidence type="ECO:0000256" key="17">
    <source>
        <dbReference type="ARBA" id="ARBA00042968"/>
    </source>
</evidence>
<comment type="subcellular location">
    <subcellularLocation>
        <location evidence="1">Mitochondrion inner membrane</location>
        <topology evidence="1">Multi-pass membrane protein</topology>
    </subcellularLocation>
</comment>
<evidence type="ECO:0000256" key="9">
    <source>
        <dbReference type="ARBA" id="ARBA00022946"/>
    </source>
</evidence>
<evidence type="ECO:0000256" key="16">
    <source>
        <dbReference type="ARBA" id="ARBA00041416"/>
    </source>
</evidence>
<dbReference type="FunFam" id="3.40.50.300:FF:000251">
    <property type="entry name" value="ABC transporter B family member 19"/>
    <property type="match status" value="1"/>
</dbReference>
<dbReference type="PANTHER" id="PTHR43394">
    <property type="entry name" value="ATP-DEPENDENT PERMEASE MDL1, MITOCHONDRIAL"/>
    <property type="match status" value="1"/>
</dbReference>
<gene>
    <name evidence="22" type="ORF">BCR32DRAFT_228328</name>
</gene>
<feature type="compositionally biased region" description="Basic residues" evidence="18">
    <location>
        <begin position="199"/>
        <end position="215"/>
    </location>
</feature>
<keyword evidence="9" id="KW-0809">Transit peptide</keyword>
<feature type="transmembrane region" description="Helical" evidence="19">
    <location>
        <begin position="463"/>
        <end position="484"/>
    </location>
</feature>
<evidence type="ECO:0000313" key="23">
    <source>
        <dbReference type="Proteomes" id="UP000193944"/>
    </source>
</evidence>
<evidence type="ECO:0000256" key="6">
    <source>
        <dbReference type="ARBA" id="ARBA00022741"/>
    </source>
</evidence>
<evidence type="ECO:0000256" key="8">
    <source>
        <dbReference type="ARBA" id="ARBA00022840"/>
    </source>
</evidence>
<evidence type="ECO:0000256" key="3">
    <source>
        <dbReference type="ARBA" id="ARBA00022448"/>
    </source>
</evidence>
<name>A0A1Y1XNG6_9FUNG</name>
<comment type="similarity">
    <text evidence="2">Belongs to the ABC transporter superfamily. ABCB family. Multidrug resistance exporter (TC 3.A.1.201) subfamily.</text>
</comment>
<evidence type="ECO:0000256" key="11">
    <source>
        <dbReference type="ARBA" id="ARBA00022989"/>
    </source>
</evidence>
<evidence type="ECO:0000256" key="5">
    <source>
        <dbReference type="ARBA" id="ARBA00022692"/>
    </source>
</evidence>